<keyword evidence="4" id="KW-0560">Oxidoreductase</keyword>
<organism evidence="6 7">
    <name type="scientific">Sphingopyxis flava</name>
    <dbReference type="NCBI Taxonomy" id="1507287"/>
    <lineage>
        <taxon>Bacteria</taxon>
        <taxon>Pseudomonadati</taxon>
        <taxon>Pseudomonadota</taxon>
        <taxon>Alphaproteobacteria</taxon>
        <taxon>Sphingomonadales</taxon>
        <taxon>Sphingomonadaceae</taxon>
        <taxon>Sphingopyxis</taxon>
    </lineage>
</organism>
<evidence type="ECO:0000256" key="1">
    <source>
        <dbReference type="ARBA" id="ARBA00001974"/>
    </source>
</evidence>
<keyword evidence="7" id="KW-1185">Reference proteome</keyword>
<dbReference type="Proteomes" id="UP000190044">
    <property type="component" value="Unassembled WGS sequence"/>
</dbReference>
<feature type="non-terminal residue" evidence="6">
    <location>
        <position position="77"/>
    </location>
</feature>
<evidence type="ECO:0000259" key="5">
    <source>
        <dbReference type="Pfam" id="PF07992"/>
    </source>
</evidence>
<evidence type="ECO:0000256" key="2">
    <source>
        <dbReference type="ARBA" id="ARBA00022630"/>
    </source>
</evidence>
<sequence length="77" mass="8760">MQFDVVIVGGGQGGAQVAVMLRTQKFEGSIAIIGDEPELPYERPPLSKEYFAGEKEFERIQLRPAKYWDEREVTMLL</sequence>
<dbReference type="AlphaFoldDB" id="A0A1T5FJN0"/>
<reference evidence="7" key="1">
    <citation type="submission" date="2017-02" db="EMBL/GenBank/DDBJ databases">
        <authorList>
            <person name="Varghese N."/>
            <person name="Submissions S."/>
        </authorList>
    </citation>
    <scope>NUCLEOTIDE SEQUENCE [LARGE SCALE GENOMIC DNA]</scope>
    <source>
        <strain evidence="7">R11H</strain>
    </source>
</reference>
<gene>
    <name evidence="6" type="ORF">SAMN06295937_103716</name>
</gene>
<dbReference type="RefSeq" id="WP_176141676.1">
    <property type="nucleotide sequence ID" value="NZ_FUYP01000037.1"/>
</dbReference>
<dbReference type="GO" id="GO:0016651">
    <property type="term" value="F:oxidoreductase activity, acting on NAD(P)H"/>
    <property type="evidence" value="ECO:0007669"/>
    <property type="project" value="TreeGrafter"/>
</dbReference>
<proteinExistence type="predicted"/>
<protein>
    <submittedName>
        <fullName evidence="6">Pyridine nucleotide-disulphide oxidoreductase</fullName>
    </submittedName>
</protein>
<comment type="cofactor">
    <cofactor evidence="1">
        <name>FAD</name>
        <dbReference type="ChEBI" id="CHEBI:57692"/>
    </cofactor>
</comment>
<dbReference type="InterPro" id="IPR036188">
    <property type="entry name" value="FAD/NAD-bd_sf"/>
</dbReference>
<evidence type="ECO:0000256" key="3">
    <source>
        <dbReference type="ARBA" id="ARBA00022827"/>
    </source>
</evidence>
<evidence type="ECO:0000256" key="4">
    <source>
        <dbReference type="ARBA" id="ARBA00023002"/>
    </source>
</evidence>
<dbReference type="GO" id="GO:0005737">
    <property type="term" value="C:cytoplasm"/>
    <property type="evidence" value="ECO:0007669"/>
    <property type="project" value="TreeGrafter"/>
</dbReference>
<dbReference type="EMBL" id="FUYP01000037">
    <property type="protein sequence ID" value="SKB96318.1"/>
    <property type="molecule type" value="Genomic_DNA"/>
</dbReference>
<evidence type="ECO:0000313" key="6">
    <source>
        <dbReference type="EMBL" id="SKB96318.1"/>
    </source>
</evidence>
<dbReference type="PANTHER" id="PTHR43557">
    <property type="entry name" value="APOPTOSIS-INDUCING FACTOR 1"/>
    <property type="match status" value="1"/>
</dbReference>
<dbReference type="SUPFAM" id="SSF51905">
    <property type="entry name" value="FAD/NAD(P)-binding domain"/>
    <property type="match status" value="1"/>
</dbReference>
<dbReference type="PANTHER" id="PTHR43557:SF2">
    <property type="entry name" value="RIESKE DOMAIN-CONTAINING PROTEIN-RELATED"/>
    <property type="match status" value="1"/>
</dbReference>
<feature type="domain" description="FAD/NAD(P)-binding" evidence="5">
    <location>
        <begin position="3"/>
        <end position="66"/>
    </location>
</feature>
<accession>A0A1T5FJN0</accession>
<keyword evidence="3" id="KW-0274">FAD</keyword>
<name>A0A1T5FJN0_9SPHN</name>
<dbReference type="InterPro" id="IPR023753">
    <property type="entry name" value="FAD/NAD-binding_dom"/>
</dbReference>
<dbReference type="Gene3D" id="3.50.50.60">
    <property type="entry name" value="FAD/NAD(P)-binding domain"/>
    <property type="match status" value="1"/>
</dbReference>
<dbReference type="Pfam" id="PF07992">
    <property type="entry name" value="Pyr_redox_2"/>
    <property type="match status" value="1"/>
</dbReference>
<keyword evidence="2" id="KW-0285">Flavoprotein</keyword>
<dbReference type="InterPro" id="IPR050446">
    <property type="entry name" value="FAD-oxidoreductase/Apoptosis"/>
</dbReference>
<evidence type="ECO:0000313" key="7">
    <source>
        <dbReference type="Proteomes" id="UP000190044"/>
    </source>
</evidence>